<dbReference type="HOGENOM" id="CLU_039095_0_0_1"/>
<proteinExistence type="predicted"/>
<reference evidence="3 4" key="1">
    <citation type="submission" date="2014-04" db="EMBL/GenBank/DDBJ databases">
        <authorList>
            <consortium name="DOE Joint Genome Institute"/>
            <person name="Kuo A."/>
            <person name="Girlanda M."/>
            <person name="Perotto S."/>
            <person name="Kohler A."/>
            <person name="Nagy L.G."/>
            <person name="Floudas D."/>
            <person name="Copeland A."/>
            <person name="Barry K.W."/>
            <person name="Cichocki N."/>
            <person name="Veneault-Fourrey C."/>
            <person name="LaButti K."/>
            <person name="Lindquist E.A."/>
            <person name="Lipzen A."/>
            <person name="Lundell T."/>
            <person name="Morin E."/>
            <person name="Murat C."/>
            <person name="Sun H."/>
            <person name="Tunlid A."/>
            <person name="Henrissat B."/>
            <person name="Grigoriev I.V."/>
            <person name="Hibbett D.S."/>
            <person name="Martin F."/>
            <person name="Nordberg H.P."/>
            <person name="Cantor M.N."/>
            <person name="Hua S.X."/>
        </authorList>
    </citation>
    <scope>NUCLEOTIDE SEQUENCE [LARGE SCALE GENOMIC DNA]</scope>
    <source>
        <strain evidence="3 4">MUT 4182</strain>
    </source>
</reference>
<dbReference type="AlphaFoldDB" id="A0A0C3Q726"/>
<feature type="domain" description="DUF6532" evidence="2">
    <location>
        <begin position="317"/>
        <end position="477"/>
    </location>
</feature>
<feature type="compositionally biased region" description="Low complexity" evidence="1">
    <location>
        <begin position="272"/>
        <end position="291"/>
    </location>
</feature>
<accession>A0A0C3Q726</accession>
<feature type="compositionally biased region" description="Low complexity" evidence="1">
    <location>
        <begin position="109"/>
        <end position="119"/>
    </location>
</feature>
<feature type="compositionally biased region" description="Low complexity" evidence="1">
    <location>
        <begin position="87"/>
        <end position="101"/>
    </location>
</feature>
<dbReference type="Proteomes" id="UP000054248">
    <property type="component" value="Unassembled WGS sequence"/>
</dbReference>
<dbReference type="OrthoDB" id="3257342at2759"/>
<feature type="compositionally biased region" description="Polar residues" evidence="1">
    <location>
        <begin position="1"/>
        <end position="29"/>
    </location>
</feature>
<feature type="compositionally biased region" description="Low complexity" evidence="1">
    <location>
        <begin position="33"/>
        <end position="44"/>
    </location>
</feature>
<feature type="compositionally biased region" description="Low complexity" evidence="1">
    <location>
        <begin position="151"/>
        <end position="161"/>
    </location>
</feature>
<evidence type="ECO:0000256" key="1">
    <source>
        <dbReference type="SAM" id="MobiDB-lite"/>
    </source>
</evidence>
<feature type="compositionally biased region" description="Acidic residues" evidence="1">
    <location>
        <begin position="196"/>
        <end position="209"/>
    </location>
</feature>
<keyword evidence="4" id="KW-1185">Reference proteome</keyword>
<name>A0A0C3Q726_9AGAM</name>
<sequence length="527" mass="57076">MPKPNTQPKMPSRITNSKGGRAPSPSNGHTTRKNSSGQNSNKSSVRLQPYHSTTAPARTRRNSTKNSDPSDDVFDLGEFSGDNAVPTTAKSGKAKGSTKTTTAKDKRQATLAAAEANAARLKTTHVEWEDSDADEPSCALHHDTGSKVRTTDASASAITTADENDNENDDDNDNDNDAPETSRRPRLSTSRNRDSDVDEDDDGNDDDIEYCGSGLENGDSDEDDPANSPIRDRQRKTAGAVFTKPTTTRITSKLPAKRTLTMKNPSKDSRDTSATSSSPPSSRSSAVASPRTPRKAGGGRPRLGDQTPTTAGIIKAAASDTRQALILEDAFPDRPTFVEQCKAIFVSTCADFQATIPQRRFQKSETYRGLVLALLRQKLPQVRQEVRIAALSKVALHYGINSSSPAAEIIVVVNRLKHKMAYVFNDTFERKGPYGNPIFQILINSLFFEGKRKSDAITNPVPWNPMPLPVIALVATAKGPKALAALRTALWENAWFSTNTAFPEEISAPIEDDVFEAAEAEVLHALA</sequence>
<evidence type="ECO:0000313" key="4">
    <source>
        <dbReference type="Proteomes" id="UP000054248"/>
    </source>
</evidence>
<dbReference type="Pfam" id="PF20149">
    <property type="entry name" value="DUF6532"/>
    <property type="match status" value="1"/>
</dbReference>
<feature type="compositionally biased region" description="Acidic residues" evidence="1">
    <location>
        <begin position="162"/>
        <end position="178"/>
    </location>
</feature>
<dbReference type="STRING" id="1051891.A0A0C3Q726"/>
<gene>
    <name evidence="3" type="ORF">M407DRAFT_11502</name>
</gene>
<evidence type="ECO:0000313" key="3">
    <source>
        <dbReference type="EMBL" id="KIO19239.1"/>
    </source>
</evidence>
<evidence type="ECO:0000259" key="2">
    <source>
        <dbReference type="Pfam" id="PF20149"/>
    </source>
</evidence>
<feature type="region of interest" description="Disordered" evidence="1">
    <location>
        <begin position="1"/>
        <end position="308"/>
    </location>
</feature>
<feature type="compositionally biased region" description="Basic and acidic residues" evidence="1">
    <location>
        <begin position="140"/>
        <end position="150"/>
    </location>
</feature>
<reference evidence="4" key="2">
    <citation type="submission" date="2015-01" db="EMBL/GenBank/DDBJ databases">
        <title>Evolutionary Origins and Diversification of the Mycorrhizal Mutualists.</title>
        <authorList>
            <consortium name="DOE Joint Genome Institute"/>
            <consortium name="Mycorrhizal Genomics Consortium"/>
            <person name="Kohler A."/>
            <person name="Kuo A."/>
            <person name="Nagy L.G."/>
            <person name="Floudas D."/>
            <person name="Copeland A."/>
            <person name="Barry K.W."/>
            <person name="Cichocki N."/>
            <person name="Veneault-Fourrey C."/>
            <person name="LaButti K."/>
            <person name="Lindquist E.A."/>
            <person name="Lipzen A."/>
            <person name="Lundell T."/>
            <person name="Morin E."/>
            <person name="Murat C."/>
            <person name="Riley R."/>
            <person name="Ohm R."/>
            <person name="Sun H."/>
            <person name="Tunlid A."/>
            <person name="Henrissat B."/>
            <person name="Grigoriev I.V."/>
            <person name="Hibbett D.S."/>
            <person name="Martin F."/>
        </authorList>
    </citation>
    <scope>NUCLEOTIDE SEQUENCE [LARGE SCALE GENOMIC DNA]</scope>
    <source>
        <strain evidence="4">MUT 4182</strain>
    </source>
</reference>
<dbReference type="EMBL" id="KN823233">
    <property type="protein sequence ID" value="KIO19239.1"/>
    <property type="molecule type" value="Genomic_DNA"/>
</dbReference>
<dbReference type="InterPro" id="IPR045341">
    <property type="entry name" value="DUF6532"/>
</dbReference>
<protein>
    <recommendedName>
        <fullName evidence="2">DUF6532 domain-containing protein</fullName>
    </recommendedName>
</protein>
<organism evidence="3 4">
    <name type="scientific">Tulasnella calospora MUT 4182</name>
    <dbReference type="NCBI Taxonomy" id="1051891"/>
    <lineage>
        <taxon>Eukaryota</taxon>
        <taxon>Fungi</taxon>
        <taxon>Dikarya</taxon>
        <taxon>Basidiomycota</taxon>
        <taxon>Agaricomycotina</taxon>
        <taxon>Agaricomycetes</taxon>
        <taxon>Cantharellales</taxon>
        <taxon>Tulasnellaceae</taxon>
        <taxon>Tulasnella</taxon>
    </lineage>
</organism>